<protein>
    <submittedName>
        <fullName evidence="2">Uncharacterized protein</fullName>
    </submittedName>
</protein>
<organism evidence="2 3">
    <name type="scientific">Phytophthora nicotianae P1976</name>
    <dbReference type="NCBI Taxonomy" id="1317066"/>
    <lineage>
        <taxon>Eukaryota</taxon>
        <taxon>Sar</taxon>
        <taxon>Stramenopiles</taxon>
        <taxon>Oomycota</taxon>
        <taxon>Peronosporomycetes</taxon>
        <taxon>Peronosporales</taxon>
        <taxon>Peronosporaceae</taxon>
        <taxon>Phytophthora</taxon>
    </lineage>
</organism>
<comment type="caution">
    <text evidence="2">The sequence shown here is derived from an EMBL/GenBank/DDBJ whole genome shotgun (WGS) entry which is preliminary data.</text>
</comment>
<name>A0A080ZMN9_PHYNI</name>
<dbReference type="AlphaFoldDB" id="A0A080ZMN9"/>
<gene>
    <name evidence="2" type="ORF">F444_15228</name>
</gene>
<dbReference type="Proteomes" id="UP000028582">
    <property type="component" value="Unassembled WGS sequence"/>
</dbReference>
<dbReference type="EMBL" id="ANJA01002814">
    <property type="protein sequence ID" value="ETO67900.1"/>
    <property type="molecule type" value="Genomic_DNA"/>
</dbReference>
<feature type="region of interest" description="Disordered" evidence="1">
    <location>
        <begin position="12"/>
        <end position="33"/>
    </location>
</feature>
<evidence type="ECO:0000256" key="1">
    <source>
        <dbReference type="SAM" id="MobiDB-lite"/>
    </source>
</evidence>
<accession>A0A080ZMN9</accession>
<evidence type="ECO:0000313" key="3">
    <source>
        <dbReference type="Proteomes" id="UP000028582"/>
    </source>
</evidence>
<reference evidence="2 3" key="1">
    <citation type="submission" date="2013-11" db="EMBL/GenBank/DDBJ databases">
        <title>The Genome Sequence of Phytophthora parasitica P1976.</title>
        <authorList>
            <consortium name="The Broad Institute Genomics Platform"/>
            <person name="Russ C."/>
            <person name="Tyler B."/>
            <person name="Panabieres F."/>
            <person name="Shan W."/>
            <person name="Tripathy S."/>
            <person name="Grunwald N."/>
            <person name="Machado M."/>
            <person name="Johnson C.S."/>
            <person name="Walker B."/>
            <person name="Young S."/>
            <person name="Zeng Q."/>
            <person name="Gargeya S."/>
            <person name="Fitzgerald M."/>
            <person name="Haas B."/>
            <person name="Abouelleil A."/>
            <person name="Allen A.W."/>
            <person name="Alvarado L."/>
            <person name="Arachchi H.M."/>
            <person name="Berlin A.M."/>
            <person name="Chapman S.B."/>
            <person name="Gainer-Dewar J."/>
            <person name="Goldberg J."/>
            <person name="Griggs A."/>
            <person name="Gujja S."/>
            <person name="Hansen M."/>
            <person name="Howarth C."/>
            <person name="Imamovic A."/>
            <person name="Ireland A."/>
            <person name="Larimer J."/>
            <person name="McCowan C."/>
            <person name="Murphy C."/>
            <person name="Pearson M."/>
            <person name="Poon T.W."/>
            <person name="Priest M."/>
            <person name="Roberts A."/>
            <person name="Saif S."/>
            <person name="Shea T."/>
            <person name="Sisk P."/>
            <person name="Sykes S."/>
            <person name="Wortman J."/>
            <person name="Nusbaum C."/>
            <person name="Birren B."/>
        </authorList>
    </citation>
    <scope>NUCLEOTIDE SEQUENCE [LARGE SCALE GENOMIC DNA]</scope>
    <source>
        <strain evidence="2 3">P1976</strain>
    </source>
</reference>
<evidence type="ECO:0000313" key="2">
    <source>
        <dbReference type="EMBL" id="ETO67900.1"/>
    </source>
</evidence>
<proteinExistence type="predicted"/>
<sequence length="51" mass="5676">MPTINFCDTRLSSALQHPPPADRVNRAKSTESTNKAARFALEVSMSASWRQ</sequence>